<dbReference type="InterPro" id="IPR006016">
    <property type="entry name" value="UspA"/>
</dbReference>
<dbReference type="PANTHER" id="PTHR46268:SF27">
    <property type="entry name" value="UNIVERSAL STRESS PROTEIN RV2623"/>
    <property type="match status" value="1"/>
</dbReference>
<evidence type="ECO:0000256" key="1">
    <source>
        <dbReference type="ARBA" id="ARBA00008791"/>
    </source>
</evidence>
<dbReference type="PANTHER" id="PTHR46268">
    <property type="entry name" value="STRESS RESPONSE PROTEIN NHAX"/>
    <property type="match status" value="1"/>
</dbReference>
<dbReference type="Proteomes" id="UP001596504">
    <property type="component" value="Unassembled WGS sequence"/>
</dbReference>
<dbReference type="Pfam" id="PF00582">
    <property type="entry name" value="Usp"/>
    <property type="match status" value="2"/>
</dbReference>
<gene>
    <name evidence="5" type="ORF">ACFQRI_16100</name>
</gene>
<organism evidence="5 6">
    <name type="scientific">Saccharopolyspora griseoalba</name>
    <dbReference type="NCBI Taxonomy" id="1431848"/>
    <lineage>
        <taxon>Bacteria</taxon>
        <taxon>Bacillati</taxon>
        <taxon>Actinomycetota</taxon>
        <taxon>Actinomycetes</taxon>
        <taxon>Pseudonocardiales</taxon>
        <taxon>Pseudonocardiaceae</taxon>
        <taxon>Saccharopolyspora</taxon>
    </lineage>
</organism>
<reference evidence="6" key="1">
    <citation type="journal article" date="2019" name="Int. J. Syst. Evol. Microbiol.">
        <title>The Global Catalogue of Microorganisms (GCM) 10K type strain sequencing project: providing services to taxonomists for standard genome sequencing and annotation.</title>
        <authorList>
            <consortium name="The Broad Institute Genomics Platform"/>
            <consortium name="The Broad Institute Genome Sequencing Center for Infectious Disease"/>
            <person name="Wu L."/>
            <person name="Ma J."/>
        </authorList>
    </citation>
    <scope>NUCLEOTIDE SEQUENCE [LARGE SCALE GENOMIC DNA]</scope>
    <source>
        <strain evidence="6">WLHS5</strain>
    </source>
</reference>
<comment type="caution">
    <text evidence="5">The sequence shown here is derived from an EMBL/GenBank/DDBJ whole genome shotgun (WGS) entry which is preliminary data.</text>
</comment>
<evidence type="ECO:0000313" key="5">
    <source>
        <dbReference type="EMBL" id="MFC7342927.1"/>
    </source>
</evidence>
<dbReference type="RefSeq" id="WP_380669288.1">
    <property type="nucleotide sequence ID" value="NZ_JBHTCJ010000007.1"/>
</dbReference>
<name>A0ABW2LL03_9PSEU</name>
<keyword evidence="6" id="KW-1185">Reference proteome</keyword>
<evidence type="ECO:0000259" key="4">
    <source>
        <dbReference type="Pfam" id="PF00582"/>
    </source>
</evidence>
<comment type="similarity">
    <text evidence="1">Belongs to the universal stress protein A family.</text>
</comment>
<protein>
    <submittedName>
        <fullName evidence="5">Universal stress protein</fullName>
    </submittedName>
</protein>
<keyword evidence="2" id="KW-0547">Nucleotide-binding</keyword>
<evidence type="ECO:0000256" key="2">
    <source>
        <dbReference type="ARBA" id="ARBA00022741"/>
    </source>
</evidence>
<dbReference type="PRINTS" id="PR01438">
    <property type="entry name" value="UNVRSLSTRESS"/>
</dbReference>
<sequence length="294" mass="31459">MAEGLRDPVVAGFDLSDSSRRAAQWAAGEAARRRRPLLLLHVLSWPFEDFVPIRVPGEEQVTEPLQRALQREMEALRARFQQADPDLVVEVRLPMGDPARSLGEIAAESELLVLGGPKVGRDSHPLGATAVELLSRRSGAPVVVVRGEDSPPDGPVVVGVDGSGVSRRAVGYAFEAAAQRGGELVAVHSWSDVPFNPFDVLDEWELQWGEIRDKSEVVLAEALAGWQEEFPTVEVRRVVTAAEPVGTLLGEARGASLLVVGSHGRGAVRRALLGSVSHGIVNRAPCPVAVVPAK</sequence>
<dbReference type="Gene3D" id="3.40.50.620">
    <property type="entry name" value="HUPs"/>
    <property type="match status" value="2"/>
</dbReference>
<dbReference type="InterPro" id="IPR014729">
    <property type="entry name" value="Rossmann-like_a/b/a_fold"/>
</dbReference>
<evidence type="ECO:0000313" key="6">
    <source>
        <dbReference type="Proteomes" id="UP001596504"/>
    </source>
</evidence>
<proteinExistence type="inferred from homology"/>
<keyword evidence="3" id="KW-0067">ATP-binding</keyword>
<evidence type="ECO:0000256" key="3">
    <source>
        <dbReference type="ARBA" id="ARBA00022840"/>
    </source>
</evidence>
<feature type="domain" description="UspA" evidence="4">
    <location>
        <begin position="155"/>
        <end position="292"/>
    </location>
</feature>
<dbReference type="EMBL" id="JBHTCJ010000007">
    <property type="protein sequence ID" value="MFC7342927.1"/>
    <property type="molecule type" value="Genomic_DNA"/>
</dbReference>
<feature type="domain" description="UspA" evidence="4">
    <location>
        <begin position="8"/>
        <end position="146"/>
    </location>
</feature>
<accession>A0ABW2LL03</accession>
<dbReference type="SUPFAM" id="SSF52402">
    <property type="entry name" value="Adenine nucleotide alpha hydrolases-like"/>
    <property type="match status" value="2"/>
</dbReference>
<dbReference type="InterPro" id="IPR006015">
    <property type="entry name" value="Universal_stress_UspA"/>
</dbReference>